<dbReference type="eggNOG" id="COG2227">
    <property type="taxonomic scope" value="Bacteria"/>
</dbReference>
<gene>
    <name evidence="5" type="ordered locus">Sterm_0996</name>
</gene>
<evidence type="ECO:0000259" key="4">
    <source>
        <dbReference type="Pfam" id="PF08241"/>
    </source>
</evidence>
<organism evidence="5 6">
    <name type="scientific">Sebaldella termitidis (strain ATCC 33386 / NCTC 11300)</name>
    <dbReference type="NCBI Taxonomy" id="526218"/>
    <lineage>
        <taxon>Bacteria</taxon>
        <taxon>Fusobacteriati</taxon>
        <taxon>Fusobacteriota</taxon>
        <taxon>Fusobacteriia</taxon>
        <taxon>Fusobacteriales</taxon>
        <taxon>Leptotrichiaceae</taxon>
        <taxon>Sebaldella</taxon>
    </lineage>
</organism>
<dbReference type="CDD" id="cd02440">
    <property type="entry name" value="AdoMet_MTases"/>
    <property type="match status" value="1"/>
</dbReference>
<keyword evidence="1 5" id="KW-0489">Methyltransferase</keyword>
<dbReference type="RefSeq" id="WP_012860460.1">
    <property type="nucleotide sequence ID" value="NC_013517.1"/>
</dbReference>
<dbReference type="Proteomes" id="UP000000845">
    <property type="component" value="Chromosome"/>
</dbReference>
<sequence>MKENKYDDEKFFNQYKKMARSTGGLEAAGEWHEFRKMMPDFQGKRVLDLGCGFGWHCRYAADNGAKAVTGIDISEKMLEKAKEMTESPVIEYILMPVEEVDYPSESFDAVLSSLTFHYIDSFRNMCKKIYNFLTDGGYFVFSVEHPVFTAYGTQDWYYGKNGERLHWPVDRYFSEGLRKANFLGEEVMKYHKTLTTYINDLIWAGFEITGFMEPKPEESMLRDIPEMQDELRRPMMLLISAKKRKR</sequence>
<dbReference type="InterPro" id="IPR013216">
    <property type="entry name" value="Methyltransf_11"/>
</dbReference>
<dbReference type="GO" id="GO:0008757">
    <property type="term" value="F:S-adenosylmethionine-dependent methyltransferase activity"/>
    <property type="evidence" value="ECO:0007669"/>
    <property type="project" value="InterPro"/>
</dbReference>
<dbReference type="KEGG" id="str:Sterm_0996"/>
<evidence type="ECO:0000313" key="6">
    <source>
        <dbReference type="Proteomes" id="UP000000845"/>
    </source>
</evidence>
<reference evidence="6" key="1">
    <citation type="submission" date="2009-09" db="EMBL/GenBank/DDBJ databases">
        <title>The complete chromosome of Sebaldella termitidis ATCC 33386.</title>
        <authorList>
            <consortium name="US DOE Joint Genome Institute (JGI-PGF)"/>
            <person name="Lucas S."/>
            <person name="Copeland A."/>
            <person name="Lapidus A."/>
            <person name="Glavina del Rio T."/>
            <person name="Dalin E."/>
            <person name="Tice H."/>
            <person name="Bruce D."/>
            <person name="Goodwin L."/>
            <person name="Pitluck S."/>
            <person name="Kyrpides N."/>
            <person name="Mavromatis K."/>
            <person name="Ivanova N."/>
            <person name="Mikhailova N."/>
            <person name="Sims D."/>
            <person name="Meincke L."/>
            <person name="Brettin T."/>
            <person name="Detter J.C."/>
            <person name="Han C."/>
            <person name="Larimer F."/>
            <person name="Land M."/>
            <person name="Hauser L."/>
            <person name="Markowitz V."/>
            <person name="Cheng J.F."/>
            <person name="Hugenholtz P."/>
            <person name="Woyke T."/>
            <person name="Wu D."/>
            <person name="Eisen J.A."/>
        </authorList>
    </citation>
    <scope>NUCLEOTIDE SEQUENCE [LARGE SCALE GENOMIC DNA]</scope>
    <source>
        <strain evidence="6">ATCC 33386 / NCTC 11300</strain>
    </source>
</reference>
<accession>D1AFH9</accession>
<protein>
    <submittedName>
        <fullName evidence="5">Methyltransferase type 11</fullName>
    </submittedName>
</protein>
<dbReference type="EMBL" id="CP001739">
    <property type="protein sequence ID" value="ACZ07864.1"/>
    <property type="molecule type" value="Genomic_DNA"/>
</dbReference>
<dbReference type="Pfam" id="PF08241">
    <property type="entry name" value="Methyltransf_11"/>
    <property type="match status" value="1"/>
</dbReference>
<evidence type="ECO:0000256" key="3">
    <source>
        <dbReference type="ARBA" id="ARBA00022691"/>
    </source>
</evidence>
<dbReference type="PANTHER" id="PTHR43464">
    <property type="entry name" value="METHYLTRANSFERASE"/>
    <property type="match status" value="1"/>
</dbReference>
<keyword evidence="6" id="KW-1185">Reference proteome</keyword>
<dbReference type="STRING" id="526218.Sterm_0996"/>
<feature type="domain" description="Methyltransferase type 11" evidence="4">
    <location>
        <begin position="47"/>
        <end position="141"/>
    </location>
</feature>
<dbReference type="InterPro" id="IPR029063">
    <property type="entry name" value="SAM-dependent_MTases_sf"/>
</dbReference>
<dbReference type="SUPFAM" id="SSF53335">
    <property type="entry name" value="S-adenosyl-L-methionine-dependent methyltransferases"/>
    <property type="match status" value="1"/>
</dbReference>
<evidence type="ECO:0000256" key="2">
    <source>
        <dbReference type="ARBA" id="ARBA00022679"/>
    </source>
</evidence>
<dbReference type="Gene3D" id="3.40.50.150">
    <property type="entry name" value="Vaccinia Virus protein VP39"/>
    <property type="match status" value="1"/>
</dbReference>
<dbReference type="GO" id="GO:0032259">
    <property type="term" value="P:methylation"/>
    <property type="evidence" value="ECO:0007669"/>
    <property type="project" value="UniProtKB-KW"/>
</dbReference>
<evidence type="ECO:0000256" key="1">
    <source>
        <dbReference type="ARBA" id="ARBA00022603"/>
    </source>
</evidence>
<reference evidence="5 6" key="2">
    <citation type="journal article" date="2010" name="Stand. Genomic Sci.">
        <title>Complete genome sequence of Sebaldella termitidis type strain (NCTC 11300).</title>
        <authorList>
            <person name="Harmon-Smith M."/>
            <person name="Celia L."/>
            <person name="Chertkov O."/>
            <person name="Lapidus A."/>
            <person name="Copeland A."/>
            <person name="Glavina Del Rio T."/>
            <person name="Nolan M."/>
            <person name="Lucas S."/>
            <person name="Tice H."/>
            <person name="Cheng J.F."/>
            <person name="Han C."/>
            <person name="Detter J.C."/>
            <person name="Bruce D."/>
            <person name="Goodwin L."/>
            <person name="Pitluck S."/>
            <person name="Pati A."/>
            <person name="Liolios K."/>
            <person name="Ivanova N."/>
            <person name="Mavromatis K."/>
            <person name="Mikhailova N."/>
            <person name="Chen A."/>
            <person name="Palaniappan K."/>
            <person name="Land M."/>
            <person name="Hauser L."/>
            <person name="Chang Y.J."/>
            <person name="Jeffries C.D."/>
            <person name="Brettin T."/>
            <person name="Goker M."/>
            <person name="Beck B."/>
            <person name="Bristow J."/>
            <person name="Eisen J.A."/>
            <person name="Markowitz V."/>
            <person name="Hugenholtz P."/>
            <person name="Kyrpides N.C."/>
            <person name="Klenk H.P."/>
            <person name="Chen F."/>
        </authorList>
    </citation>
    <scope>NUCLEOTIDE SEQUENCE [LARGE SCALE GENOMIC DNA]</scope>
    <source>
        <strain evidence="6">ATCC 33386 / NCTC 11300</strain>
    </source>
</reference>
<name>D1AFH9_SEBTE</name>
<proteinExistence type="predicted"/>
<keyword evidence="2" id="KW-0808">Transferase</keyword>
<keyword evidence="3" id="KW-0949">S-adenosyl-L-methionine</keyword>
<dbReference type="PANTHER" id="PTHR43464:SF19">
    <property type="entry name" value="UBIQUINONE BIOSYNTHESIS O-METHYLTRANSFERASE, MITOCHONDRIAL"/>
    <property type="match status" value="1"/>
</dbReference>
<dbReference type="HOGENOM" id="CLU_049749_4_0_0"/>
<evidence type="ECO:0000313" key="5">
    <source>
        <dbReference type="EMBL" id="ACZ07864.1"/>
    </source>
</evidence>
<dbReference type="AlphaFoldDB" id="D1AFH9"/>